<keyword evidence="3" id="KW-1185">Reference proteome</keyword>
<sequence length="308" mass="33441">MSLRFLLNHNQEEPEDSGTVAQWYLRGESGSPGHGDQSRSRIEGSRSPDGGAPGSPATLLGKRKAAARDDESGTEGHSPGSECTAWSNPASQVRADDTSDRQRARSRSSLLADKAGFPVRTATPSTRPESRSANSLASSTSQGSAQQHDGICYGMLHRVDVKLLGDLTETSKQLEALRTSEGYIVLGVSEQADHVLVSFSDGGPLGYLRSHMKDALGPLLRQKEMEFDVLVEVASLQETIIKARKTAGVVLDTDVYMYGPARLAPMVGERLSQWKLWLQRPGRGRPGAAYENPHFFALDKLLRRKVTA</sequence>
<feature type="compositionally biased region" description="Basic and acidic residues" evidence="1">
    <location>
        <begin position="94"/>
        <end position="103"/>
    </location>
</feature>
<feature type="compositionally biased region" description="Low complexity" evidence="1">
    <location>
        <begin position="131"/>
        <end position="147"/>
    </location>
</feature>
<protein>
    <submittedName>
        <fullName evidence="2">Uncharacterized protein</fullName>
    </submittedName>
</protein>
<accession>A0A8K0X3K3</accession>
<name>A0A8K0X3K3_9PEZI</name>
<dbReference type="OrthoDB" id="448448at2759"/>
<feature type="region of interest" description="Disordered" evidence="1">
    <location>
        <begin position="24"/>
        <end position="147"/>
    </location>
</feature>
<gene>
    <name evidence="2" type="ORF">B0T11DRAFT_351193</name>
</gene>
<reference evidence="2" key="1">
    <citation type="journal article" date="2021" name="Nat. Commun.">
        <title>Genetic determinants of endophytism in the Arabidopsis root mycobiome.</title>
        <authorList>
            <person name="Mesny F."/>
            <person name="Miyauchi S."/>
            <person name="Thiergart T."/>
            <person name="Pickel B."/>
            <person name="Atanasova L."/>
            <person name="Karlsson M."/>
            <person name="Huettel B."/>
            <person name="Barry K.W."/>
            <person name="Haridas S."/>
            <person name="Chen C."/>
            <person name="Bauer D."/>
            <person name="Andreopoulos W."/>
            <person name="Pangilinan J."/>
            <person name="LaButti K."/>
            <person name="Riley R."/>
            <person name="Lipzen A."/>
            <person name="Clum A."/>
            <person name="Drula E."/>
            <person name="Henrissat B."/>
            <person name="Kohler A."/>
            <person name="Grigoriev I.V."/>
            <person name="Martin F.M."/>
            <person name="Hacquard S."/>
        </authorList>
    </citation>
    <scope>NUCLEOTIDE SEQUENCE</scope>
    <source>
        <strain evidence="2">MPI-CAGE-AT-0016</strain>
    </source>
</reference>
<comment type="caution">
    <text evidence="2">The sequence shown here is derived from an EMBL/GenBank/DDBJ whole genome shotgun (WGS) entry which is preliminary data.</text>
</comment>
<dbReference type="Proteomes" id="UP000813385">
    <property type="component" value="Unassembled WGS sequence"/>
</dbReference>
<dbReference type="EMBL" id="JAGPXD010000003">
    <property type="protein sequence ID" value="KAH7361468.1"/>
    <property type="molecule type" value="Genomic_DNA"/>
</dbReference>
<evidence type="ECO:0000313" key="3">
    <source>
        <dbReference type="Proteomes" id="UP000813385"/>
    </source>
</evidence>
<evidence type="ECO:0000256" key="1">
    <source>
        <dbReference type="SAM" id="MobiDB-lite"/>
    </source>
</evidence>
<proteinExistence type="predicted"/>
<dbReference type="AlphaFoldDB" id="A0A8K0X3K3"/>
<organism evidence="2 3">
    <name type="scientific">Plectosphaerella cucumerina</name>
    <dbReference type="NCBI Taxonomy" id="40658"/>
    <lineage>
        <taxon>Eukaryota</taxon>
        <taxon>Fungi</taxon>
        <taxon>Dikarya</taxon>
        <taxon>Ascomycota</taxon>
        <taxon>Pezizomycotina</taxon>
        <taxon>Sordariomycetes</taxon>
        <taxon>Hypocreomycetidae</taxon>
        <taxon>Glomerellales</taxon>
        <taxon>Plectosphaerellaceae</taxon>
        <taxon>Plectosphaerella</taxon>
    </lineage>
</organism>
<feature type="compositionally biased region" description="Basic and acidic residues" evidence="1">
    <location>
        <begin position="36"/>
        <end position="46"/>
    </location>
</feature>
<evidence type="ECO:0000313" key="2">
    <source>
        <dbReference type="EMBL" id="KAH7361468.1"/>
    </source>
</evidence>